<dbReference type="Proteomes" id="UP001307168">
    <property type="component" value="Unassembled WGS sequence"/>
</dbReference>
<protein>
    <submittedName>
        <fullName evidence="1">Uncharacterized protein</fullName>
    </submittedName>
</protein>
<dbReference type="RefSeq" id="WP_367408402.1">
    <property type="nucleotide sequence ID" value="NZ_JARNBH010000042.1"/>
</dbReference>
<keyword evidence="2" id="KW-1185">Reference proteome</keyword>
<accession>A0AAW9NHN2</accession>
<name>A0AAW9NHN2_9BACI</name>
<reference evidence="1 2" key="1">
    <citation type="submission" date="2023-03" db="EMBL/GenBank/DDBJ databases">
        <title>Bacillus Genome Sequencing.</title>
        <authorList>
            <person name="Dunlap C."/>
        </authorList>
    </citation>
    <scope>NUCLEOTIDE SEQUENCE [LARGE SCALE GENOMIC DNA]</scope>
    <source>
        <strain evidence="1 2">B-41290</strain>
    </source>
</reference>
<evidence type="ECO:0000313" key="1">
    <source>
        <dbReference type="EMBL" id="MEC0276861.1"/>
    </source>
</evidence>
<dbReference type="AlphaFoldDB" id="A0AAW9NHN2"/>
<dbReference type="EMBL" id="JARNBH010000042">
    <property type="protein sequence ID" value="MEC0276861.1"/>
    <property type="molecule type" value="Genomic_DNA"/>
</dbReference>
<gene>
    <name evidence="1" type="ORF">P4706_28125</name>
</gene>
<evidence type="ECO:0000313" key="2">
    <source>
        <dbReference type="Proteomes" id="UP001307168"/>
    </source>
</evidence>
<comment type="caution">
    <text evidence="1">The sequence shown here is derived from an EMBL/GenBank/DDBJ whole genome shotgun (WGS) entry which is preliminary data.</text>
</comment>
<proteinExistence type="predicted"/>
<sequence length="82" mass="9062">MKDSTRALVFVAVISSISDAAAGVAVNYAEIEDSLEILGFDSKEIISLPPIKAIHEVCKKFVEFEITSQIMTEIYMGETDYE</sequence>
<organism evidence="1 2">
    <name type="scientific">Peribacillus castrilensis</name>
    <dbReference type="NCBI Taxonomy" id="2897690"/>
    <lineage>
        <taxon>Bacteria</taxon>
        <taxon>Bacillati</taxon>
        <taxon>Bacillota</taxon>
        <taxon>Bacilli</taxon>
        <taxon>Bacillales</taxon>
        <taxon>Bacillaceae</taxon>
        <taxon>Peribacillus</taxon>
    </lineage>
</organism>